<protein>
    <submittedName>
        <fullName evidence="1">Uncharacterized protein</fullName>
    </submittedName>
</protein>
<sequence>MIDWLEEQCRLVDKWQSQTPTICQYYLVRHQLDTYEYNTPFWSVTDTMEYPKVSLINEPSDYFSAGDYLSRFPEDTVQLVDNS</sequence>
<dbReference type="Proteomes" id="UP000001548">
    <property type="component" value="Unassembled WGS sequence"/>
</dbReference>
<evidence type="ECO:0000313" key="2">
    <source>
        <dbReference type="Proteomes" id="UP000001548"/>
    </source>
</evidence>
<reference evidence="1 2" key="1">
    <citation type="journal article" date="2007" name="Science">
        <title>Genomic minimalism in the early diverging intestinal parasite Giardia lamblia.</title>
        <authorList>
            <person name="Morrison H.G."/>
            <person name="McArthur A.G."/>
            <person name="Gillin F.D."/>
            <person name="Aley S.B."/>
            <person name="Adam R.D."/>
            <person name="Olsen G.J."/>
            <person name="Best A.A."/>
            <person name="Cande W.Z."/>
            <person name="Chen F."/>
            <person name="Cipriano M.J."/>
            <person name="Davids B.J."/>
            <person name="Dawson S.C."/>
            <person name="Elmendorf H.G."/>
            <person name="Hehl A.B."/>
            <person name="Holder M.E."/>
            <person name="Huse S.M."/>
            <person name="Kim U.U."/>
            <person name="Lasek-Nesselquist E."/>
            <person name="Manning G."/>
            <person name="Nigam A."/>
            <person name="Nixon J.E."/>
            <person name="Palm D."/>
            <person name="Passamaneck N.E."/>
            <person name="Prabhu A."/>
            <person name="Reich C.I."/>
            <person name="Reiner D.S."/>
            <person name="Samuelson J."/>
            <person name="Svard S.G."/>
            <person name="Sogin M.L."/>
        </authorList>
    </citation>
    <scope>NUCLEOTIDE SEQUENCE [LARGE SCALE GENOMIC DNA]</scope>
    <source>
        <strain evidence="1 2">WB C6</strain>
    </source>
</reference>
<name>D3KHC4_GIAIC</name>
<dbReference type="AlphaFoldDB" id="D3KHC4"/>
<dbReference type="EMBL" id="AACB03000001">
    <property type="protein sequence ID" value="KAE8305604.1"/>
    <property type="molecule type" value="Genomic_DNA"/>
</dbReference>
<accession>D3KHC4</accession>
<evidence type="ECO:0000313" key="1">
    <source>
        <dbReference type="EMBL" id="KAE8305604.1"/>
    </source>
</evidence>
<gene>
    <name evidence="1" type="ORF">GL50803_0016323</name>
</gene>
<organism evidence="1 2">
    <name type="scientific">Giardia intestinalis (strain ATCC 50803 / WB clone C6)</name>
    <name type="common">Giardia lamblia</name>
    <dbReference type="NCBI Taxonomy" id="184922"/>
    <lineage>
        <taxon>Eukaryota</taxon>
        <taxon>Metamonada</taxon>
        <taxon>Diplomonadida</taxon>
        <taxon>Hexamitidae</taxon>
        <taxon>Giardiinae</taxon>
        <taxon>Giardia</taxon>
    </lineage>
</organism>
<proteinExistence type="predicted"/>
<dbReference type="VEuPathDB" id="GiardiaDB:GL50803_16323"/>
<keyword evidence="2" id="KW-1185">Reference proteome</keyword>
<dbReference type="HOGENOM" id="CLU_2547360_0_0_1"/>
<comment type="caution">
    <text evidence="1">The sequence shown here is derived from an EMBL/GenBank/DDBJ whole genome shotgun (WGS) entry which is preliminary data.</text>
</comment>